<keyword evidence="3" id="KW-1185">Reference proteome</keyword>
<comment type="caution">
    <text evidence="2">The sequence shown here is derived from an EMBL/GenBank/DDBJ whole genome shotgun (WGS) entry which is preliminary data.</text>
</comment>
<feature type="transmembrane region" description="Helical" evidence="1">
    <location>
        <begin position="7"/>
        <end position="26"/>
    </location>
</feature>
<evidence type="ECO:0000256" key="1">
    <source>
        <dbReference type="SAM" id="Phobius"/>
    </source>
</evidence>
<dbReference type="RefSeq" id="WP_386102790.1">
    <property type="nucleotide sequence ID" value="NZ_JBHUOZ010000003.1"/>
</dbReference>
<dbReference type="Pfam" id="PF13858">
    <property type="entry name" value="DUF4199"/>
    <property type="match status" value="1"/>
</dbReference>
<name>A0ABW6AAJ7_9BACT</name>
<protein>
    <submittedName>
        <fullName evidence="2">DUF4199 family protein</fullName>
    </submittedName>
</protein>
<dbReference type="InterPro" id="IPR025250">
    <property type="entry name" value="DUF4199"/>
</dbReference>
<proteinExistence type="predicted"/>
<dbReference type="EMBL" id="JBHUOZ010000003">
    <property type="protein sequence ID" value="MFD2921792.1"/>
    <property type="molecule type" value="Genomic_DNA"/>
</dbReference>
<feature type="transmembrane region" description="Helical" evidence="1">
    <location>
        <begin position="140"/>
        <end position="161"/>
    </location>
</feature>
<dbReference type="Proteomes" id="UP001597511">
    <property type="component" value="Unassembled WGS sequence"/>
</dbReference>
<evidence type="ECO:0000313" key="3">
    <source>
        <dbReference type="Proteomes" id="UP001597511"/>
    </source>
</evidence>
<feature type="transmembrane region" description="Helical" evidence="1">
    <location>
        <begin position="38"/>
        <end position="57"/>
    </location>
</feature>
<sequence>MNIKITPLIKGGITGVLMIIATLIIYQQKVPANSPLPYIIYFLYAAGIAWTLMTFAASEQYTGRFGDTFSQGFRCFIIVTLVMVIFTGVFNQLHPEFAEQSAAAYKEALIKEKNKTPAEIDTMVASAKKGYLTAVVSSSIFGYLITGAIFTTIGTGLLTLLKKK</sequence>
<accession>A0ABW6AAJ7</accession>
<keyword evidence="1" id="KW-1133">Transmembrane helix</keyword>
<keyword evidence="1" id="KW-0812">Transmembrane</keyword>
<evidence type="ECO:0000313" key="2">
    <source>
        <dbReference type="EMBL" id="MFD2921792.1"/>
    </source>
</evidence>
<keyword evidence="1" id="KW-0472">Membrane</keyword>
<organism evidence="2 3">
    <name type="scientific">Terrimonas rubra</name>
    <dbReference type="NCBI Taxonomy" id="1035890"/>
    <lineage>
        <taxon>Bacteria</taxon>
        <taxon>Pseudomonadati</taxon>
        <taxon>Bacteroidota</taxon>
        <taxon>Chitinophagia</taxon>
        <taxon>Chitinophagales</taxon>
        <taxon>Chitinophagaceae</taxon>
        <taxon>Terrimonas</taxon>
    </lineage>
</organism>
<gene>
    <name evidence="2" type="ORF">ACFS6H_18880</name>
</gene>
<feature type="transmembrane region" description="Helical" evidence="1">
    <location>
        <begin position="69"/>
        <end position="90"/>
    </location>
</feature>
<reference evidence="3" key="1">
    <citation type="journal article" date="2019" name="Int. J. Syst. Evol. Microbiol.">
        <title>The Global Catalogue of Microorganisms (GCM) 10K type strain sequencing project: providing services to taxonomists for standard genome sequencing and annotation.</title>
        <authorList>
            <consortium name="The Broad Institute Genomics Platform"/>
            <consortium name="The Broad Institute Genome Sequencing Center for Infectious Disease"/>
            <person name="Wu L."/>
            <person name="Ma J."/>
        </authorList>
    </citation>
    <scope>NUCLEOTIDE SEQUENCE [LARGE SCALE GENOMIC DNA]</scope>
    <source>
        <strain evidence="3">KCTC 23299</strain>
    </source>
</reference>